<dbReference type="Gene3D" id="3.40.50.720">
    <property type="entry name" value="NAD(P)-binding Rossmann-like Domain"/>
    <property type="match status" value="1"/>
</dbReference>
<sequence>MLIETNRRTFIKKAGLSMAGFYYFPHLMRKPAPSDTVRVALIGINGMGLNHLRWFAGITEVEIAALCDVDENHLKKAAETLKEIRPDAKPKLFTDFRRILDDPEIDAISCATPDHWHAQVAIMAFQASKDVYGEKPLSYTLREGELMFEAMKANNRIFQLGTQIHAGDNYHRVAELIQAGVIGKVHNVKLWKTGSPPVFEKATYQDVPKELNWDFWQGPAPERRYHPERCHVSYRYFLDYSGGIFQDFWCHIADIVWWSINPQKLESISATGSKSAGIGDTPDSINIEYKFKKLDLSWSSEIPDVPGAGTKHIGAFFTGDKGTMLADYSSREIRIDGEVLKDIEDIPKTILRSPGHQQNFIDCVKTRQQPESNLAYAKEMTKPMHLGLISWKLGRPLAWNYKKNEFKGDIEANNLLFRPYRDGYNWIGA</sequence>
<dbReference type="PATRIC" id="fig|1605367.3.peg.1218"/>
<dbReference type="InterPro" id="IPR000683">
    <property type="entry name" value="Gfo/Idh/MocA-like_OxRdtase_N"/>
</dbReference>
<dbReference type="SUPFAM" id="SSF55347">
    <property type="entry name" value="Glyceraldehyde-3-phosphate dehydrogenase-like, C-terminal domain"/>
    <property type="match status" value="1"/>
</dbReference>
<evidence type="ECO:0000259" key="3">
    <source>
        <dbReference type="Pfam" id="PF19051"/>
    </source>
</evidence>
<keyword evidence="1" id="KW-0560">Oxidoreductase</keyword>
<dbReference type="Gene3D" id="3.30.360.10">
    <property type="entry name" value="Dihydrodipicolinate Reductase, domain 2"/>
    <property type="match status" value="1"/>
</dbReference>
<dbReference type="SUPFAM" id="SSF51735">
    <property type="entry name" value="NAD(P)-binding Rossmann-fold domains"/>
    <property type="match status" value="1"/>
</dbReference>
<name>A0A0N8H982_9BACT</name>
<evidence type="ECO:0000313" key="4">
    <source>
        <dbReference type="EMBL" id="KPM46644.1"/>
    </source>
</evidence>
<dbReference type="RefSeq" id="WP_055151972.1">
    <property type="nucleotide sequence ID" value="NZ_JXSZ01000016.1"/>
</dbReference>
<dbReference type="OrthoDB" id="9763611at2"/>
<dbReference type="InterPro" id="IPR050463">
    <property type="entry name" value="Gfo/Idh/MocA_oxidrdct_glycsds"/>
</dbReference>
<dbReference type="AlphaFoldDB" id="A0A0N8H982"/>
<evidence type="ECO:0000259" key="2">
    <source>
        <dbReference type="Pfam" id="PF01408"/>
    </source>
</evidence>
<gene>
    <name evidence="4" type="ORF">AFM12_18860</name>
</gene>
<reference evidence="4 5" key="1">
    <citation type="submission" date="2015-07" db="EMBL/GenBank/DDBJ databases">
        <title>The draft genome sequence of Leadbetterella sp. JN14-9.</title>
        <authorList>
            <person name="Liu Y."/>
            <person name="Du J."/>
            <person name="Shao Z."/>
        </authorList>
    </citation>
    <scope>NUCLEOTIDE SEQUENCE [LARGE SCALE GENOMIC DNA]</scope>
    <source>
        <strain evidence="4 5">JN14-9</strain>
    </source>
</reference>
<dbReference type="InterPro" id="IPR036291">
    <property type="entry name" value="NAD(P)-bd_dom_sf"/>
</dbReference>
<protein>
    <submittedName>
        <fullName evidence="4">Oxidoreductase</fullName>
    </submittedName>
</protein>
<comment type="caution">
    <text evidence="4">The sequence shown here is derived from an EMBL/GenBank/DDBJ whole genome shotgun (WGS) entry which is preliminary data.</text>
</comment>
<feature type="domain" description="Gfo/Idh/MocA-like oxidoreductase N-terminal" evidence="2">
    <location>
        <begin position="37"/>
        <end position="161"/>
    </location>
</feature>
<proteinExistence type="predicted"/>
<keyword evidence="5" id="KW-1185">Reference proteome</keyword>
<dbReference type="GO" id="GO:0000166">
    <property type="term" value="F:nucleotide binding"/>
    <property type="evidence" value="ECO:0007669"/>
    <property type="project" value="InterPro"/>
</dbReference>
<evidence type="ECO:0000313" key="5">
    <source>
        <dbReference type="Proteomes" id="UP000050454"/>
    </source>
</evidence>
<dbReference type="Pfam" id="PF01408">
    <property type="entry name" value="GFO_IDH_MocA"/>
    <property type="match status" value="1"/>
</dbReference>
<dbReference type="EMBL" id="LGTQ01000016">
    <property type="protein sequence ID" value="KPM46644.1"/>
    <property type="molecule type" value="Genomic_DNA"/>
</dbReference>
<dbReference type="Pfam" id="PF19051">
    <property type="entry name" value="GFO_IDH_MocA_C2"/>
    <property type="match status" value="1"/>
</dbReference>
<organism evidence="4 5">
    <name type="scientific">Jiulongibacter sediminis</name>
    <dbReference type="NCBI Taxonomy" id="1605367"/>
    <lineage>
        <taxon>Bacteria</taxon>
        <taxon>Pseudomonadati</taxon>
        <taxon>Bacteroidota</taxon>
        <taxon>Cytophagia</taxon>
        <taxon>Cytophagales</taxon>
        <taxon>Leadbetterellaceae</taxon>
        <taxon>Jiulongibacter</taxon>
    </lineage>
</organism>
<dbReference type="STRING" id="1605367.AFM12_18860"/>
<dbReference type="PANTHER" id="PTHR43818">
    <property type="entry name" value="BCDNA.GH03377"/>
    <property type="match status" value="1"/>
</dbReference>
<dbReference type="PANTHER" id="PTHR43818:SF11">
    <property type="entry name" value="BCDNA.GH03377"/>
    <property type="match status" value="1"/>
</dbReference>
<dbReference type="Proteomes" id="UP000050454">
    <property type="component" value="Unassembled WGS sequence"/>
</dbReference>
<feature type="domain" description="Gfo/Idh/MocA-like oxidoreductase bacterial type C-terminal" evidence="3">
    <location>
        <begin position="201"/>
        <end position="424"/>
    </location>
</feature>
<dbReference type="GO" id="GO:0016491">
    <property type="term" value="F:oxidoreductase activity"/>
    <property type="evidence" value="ECO:0007669"/>
    <property type="project" value="UniProtKB-KW"/>
</dbReference>
<dbReference type="InterPro" id="IPR043906">
    <property type="entry name" value="Gfo/Idh/MocA_OxRdtase_bact_C"/>
</dbReference>
<evidence type="ECO:0000256" key="1">
    <source>
        <dbReference type="ARBA" id="ARBA00023002"/>
    </source>
</evidence>
<accession>A0A0N8H982</accession>